<sequence>MMRVLDDPISQVRLSIARITDKTLWSFLEIRCASGAEGVGEASLAGRERALLDAAVENLPRWLAGEPLPGLDVP</sequence>
<feature type="non-terminal residue" evidence="1">
    <location>
        <position position="74"/>
    </location>
</feature>
<keyword evidence="2" id="KW-1185">Reference proteome</keyword>
<protein>
    <submittedName>
        <fullName evidence="1">Uncharacterized protein</fullName>
    </submittedName>
</protein>
<proteinExistence type="predicted"/>
<dbReference type="RefSeq" id="WP_316021285.1">
    <property type="nucleotide sequence ID" value="NZ_JAWDID010000075.1"/>
</dbReference>
<gene>
    <name evidence="1" type="ORF">RKE40_27130</name>
</gene>
<comment type="caution">
    <text evidence="1">The sequence shown here is derived from an EMBL/GenBank/DDBJ whole genome shotgun (WGS) entry which is preliminary data.</text>
</comment>
<accession>A0ABU3SFK8</accession>
<evidence type="ECO:0000313" key="2">
    <source>
        <dbReference type="Proteomes" id="UP001254257"/>
    </source>
</evidence>
<name>A0ABU3SFK8_9HYPH</name>
<dbReference type="EMBL" id="JAWDID010000075">
    <property type="protein sequence ID" value="MDU0343578.1"/>
    <property type="molecule type" value="Genomic_DNA"/>
</dbReference>
<organism evidence="1 2">
    <name type="scientific">Bosea rubneri</name>
    <dbReference type="NCBI Taxonomy" id="3075434"/>
    <lineage>
        <taxon>Bacteria</taxon>
        <taxon>Pseudomonadati</taxon>
        <taxon>Pseudomonadota</taxon>
        <taxon>Alphaproteobacteria</taxon>
        <taxon>Hyphomicrobiales</taxon>
        <taxon>Boseaceae</taxon>
        <taxon>Bosea</taxon>
    </lineage>
</organism>
<dbReference type="InterPro" id="IPR029017">
    <property type="entry name" value="Enolase-like_N"/>
</dbReference>
<evidence type="ECO:0000313" key="1">
    <source>
        <dbReference type="EMBL" id="MDU0343578.1"/>
    </source>
</evidence>
<dbReference type="Gene3D" id="3.30.390.10">
    <property type="entry name" value="Enolase-like, N-terminal domain"/>
    <property type="match status" value="1"/>
</dbReference>
<dbReference type="Proteomes" id="UP001254257">
    <property type="component" value="Unassembled WGS sequence"/>
</dbReference>
<reference evidence="1 2" key="1">
    <citation type="submission" date="2023-09" db="EMBL/GenBank/DDBJ databases">
        <title>Whole genome shotgun sequencing (WGS) of Bosea sp. ZW T0_25, isolated from stored onions (Allium cepa).</title>
        <authorList>
            <person name="Stoll D.A."/>
            <person name="Huch M."/>
        </authorList>
    </citation>
    <scope>NUCLEOTIDE SEQUENCE [LARGE SCALE GENOMIC DNA]</scope>
    <source>
        <strain evidence="1 2">ZW T0_25</strain>
    </source>
</reference>